<organism evidence="1 2">
    <name type="scientific">Ruegeria pomeroyi (strain ATCC 700808 / DSM 15171 / DSS-3)</name>
    <name type="common">Silicibacter pomeroyi</name>
    <dbReference type="NCBI Taxonomy" id="246200"/>
    <lineage>
        <taxon>Bacteria</taxon>
        <taxon>Pseudomonadati</taxon>
        <taxon>Pseudomonadota</taxon>
        <taxon>Alphaproteobacteria</taxon>
        <taxon>Rhodobacterales</taxon>
        <taxon>Roseobacteraceae</taxon>
        <taxon>Ruegeria</taxon>
    </lineage>
</organism>
<reference evidence="1 2" key="1">
    <citation type="journal article" date="2004" name="Nature">
        <title>Genome sequence of Silicibacter pomeroyi reveals adaptations to the marine environment.</title>
        <authorList>
            <person name="Moran M.A."/>
            <person name="Buchan A."/>
            <person name="Gonzalez J.M."/>
            <person name="Heidelberg J.F."/>
            <person name="Whitman W.B."/>
            <person name="Kiene R.P."/>
            <person name="Henriksen J.R."/>
            <person name="King G.M."/>
            <person name="Belas R."/>
            <person name="Fuqua C."/>
            <person name="Brinkac L."/>
            <person name="Lewis M."/>
            <person name="Johri S."/>
            <person name="Weaver B."/>
            <person name="Pai G."/>
            <person name="Eisen J.A."/>
            <person name="Rahe E."/>
            <person name="Sheldon W.M."/>
            <person name="Ye W."/>
            <person name="Miller T.R."/>
            <person name="Carlton J."/>
            <person name="Rasko D.A."/>
            <person name="Paulsen I.T."/>
            <person name="Ren Q."/>
            <person name="Daugherty S.C."/>
            <person name="Deboy R.T."/>
            <person name="Dodson R.J."/>
            <person name="Durkin A.S."/>
            <person name="Madupu R."/>
            <person name="Nelson W.C."/>
            <person name="Sullivan S.A."/>
            <person name="Rosovitz M.J."/>
            <person name="Haft D.H."/>
            <person name="Selengut J."/>
            <person name="Ward N."/>
        </authorList>
    </citation>
    <scope>NUCLEOTIDE SEQUENCE [LARGE SCALE GENOMIC DNA]</scope>
    <source>
        <strain evidence="2">ATCC 700808 / DSM 15171 / DSS-3</strain>
    </source>
</reference>
<dbReference type="EMBL" id="CP000031">
    <property type="protein sequence ID" value="AAV95271.1"/>
    <property type="molecule type" value="Genomic_DNA"/>
</dbReference>
<proteinExistence type="predicted"/>
<evidence type="ECO:0000313" key="1">
    <source>
        <dbReference type="EMBL" id="AAV95271.1"/>
    </source>
</evidence>
<protein>
    <submittedName>
        <fullName evidence="1">Uncharacterized protein</fullName>
    </submittedName>
</protein>
<dbReference type="HOGENOM" id="CLU_086361_1_0_5"/>
<dbReference type="KEGG" id="sil:SPO1996"/>
<evidence type="ECO:0000313" key="2">
    <source>
        <dbReference type="Proteomes" id="UP000001023"/>
    </source>
</evidence>
<sequence>MGLVNGGCPGKKAPVTAMWVSSRRNAAIPPGQNLFRNTSFPRRCNAVRILQPSGHSIILFTQERPSMSQKDLGFVRRSYFPTMIFQIDVPEPEDLNKKLLASIYAERERDKKGISRSNIPALGGWHSHNDLYKSKEYAELVGLIGQATSKMSEDLGYADSHTIRIGTMWSIINPPGCVNRAHVHPGCLWSGVYYIQAPENCGNIEFIEPRTVHLMNQAKFQPNKKRSRENWTKVRYTPVAGRMIIFPAWLYHAVDPNETKETGDAGNRVIISFNLNQVKKS</sequence>
<dbReference type="Pfam" id="PF13759">
    <property type="entry name" value="2OG-FeII_Oxy_5"/>
    <property type="match status" value="1"/>
</dbReference>
<dbReference type="Gene3D" id="2.60.120.620">
    <property type="entry name" value="q2cbj1_9rhob like domain"/>
    <property type="match status" value="1"/>
</dbReference>
<accession>Q5LRX5</accession>
<dbReference type="Proteomes" id="UP000001023">
    <property type="component" value="Chromosome"/>
</dbReference>
<dbReference type="PaxDb" id="246200-SPO1996"/>
<name>Q5LRX5_RUEPO</name>
<reference evidence="1 2" key="2">
    <citation type="journal article" date="2014" name="Stand. Genomic Sci.">
        <title>An updated genome annotation for the model marine bacterium Ruegeria pomeroyi DSS-3.</title>
        <authorList>
            <person name="Rivers A.R."/>
            <person name="Smith C.B."/>
            <person name="Moran M.A."/>
        </authorList>
    </citation>
    <scope>GENOME REANNOTATION</scope>
    <source>
        <strain evidence="2">ATCC 700808 / DSM 15171 / DSS-3</strain>
    </source>
</reference>
<dbReference type="InterPro" id="IPR012668">
    <property type="entry name" value="CHP02466"/>
</dbReference>
<keyword evidence="2" id="KW-1185">Reference proteome</keyword>
<dbReference type="AlphaFoldDB" id="Q5LRX5"/>
<gene>
    <name evidence="1" type="ordered locus">SPO1996</name>
</gene>
<dbReference type="NCBIfam" id="TIGR02466">
    <property type="entry name" value="TIGR02466 family protein"/>
    <property type="match status" value="1"/>
</dbReference>
<dbReference type="STRING" id="246200.SPO1996"/>
<dbReference type="eggNOG" id="COG3751">
    <property type="taxonomic scope" value="Bacteria"/>
</dbReference>